<dbReference type="PROSITE" id="PS51318">
    <property type="entry name" value="TAT"/>
    <property type="match status" value="1"/>
</dbReference>
<accession>A0A846WQQ7</accession>
<dbReference type="AlphaFoldDB" id="A0A846WQQ7"/>
<feature type="chain" id="PRO_5039454832" description="Protein kinase" evidence="1">
    <location>
        <begin position="25"/>
        <end position="139"/>
    </location>
</feature>
<organism evidence="2 3">
    <name type="scientific">Gordonia polyisoprenivorans</name>
    <dbReference type="NCBI Taxonomy" id="84595"/>
    <lineage>
        <taxon>Bacteria</taxon>
        <taxon>Bacillati</taxon>
        <taxon>Actinomycetota</taxon>
        <taxon>Actinomycetes</taxon>
        <taxon>Mycobacteriales</taxon>
        <taxon>Gordoniaceae</taxon>
        <taxon>Gordonia</taxon>
    </lineage>
</organism>
<name>A0A846WQQ7_9ACTN</name>
<dbReference type="EMBL" id="JAAXPC010000013">
    <property type="protein sequence ID" value="NKY03968.1"/>
    <property type="molecule type" value="Genomic_DNA"/>
</dbReference>
<evidence type="ECO:0008006" key="4">
    <source>
        <dbReference type="Google" id="ProtNLM"/>
    </source>
</evidence>
<evidence type="ECO:0000313" key="3">
    <source>
        <dbReference type="Proteomes" id="UP000563898"/>
    </source>
</evidence>
<sequence>MRSPARLALGFAVATAGAGAIAFAAAPHAAAAPMVCPALPGQTASSESCSASASNTGLSLAITADGGHASSTATNYAGPAAIAIGPNASVTMTGVRPGLAIGIAGPGASVTVDGVHGPTCTGTGMAFAGDFQTLQGCWR</sequence>
<evidence type="ECO:0000256" key="1">
    <source>
        <dbReference type="SAM" id="SignalP"/>
    </source>
</evidence>
<feature type="signal peptide" evidence="1">
    <location>
        <begin position="1"/>
        <end position="24"/>
    </location>
</feature>
<evidence type="ECO:0000313" key="2">
    <source>
        <dbReference type="EMBL" id="NKY03968.1"/>
    </source>
</evidence>
<reference evidence="2 3" key="1">
    <citation type="submission" date="2020-04" db="EMBL/GenBank/DDBJ databases">
        <title>MicrobeNet Type strains.</title>
        <authorList>
            <person name="Nicholson A.C."/>
        </authorList>
    </citation>
    <scope>NUCLEOTIDE SEQUENCE [LARGE SCALE GENOMIC DNA]</scope>
    <source>
        <strain evidence="2 3">ATCC BAA-14</strain>
    </source>
</reference>
<dbReference type="InterPro" id="IPR006311">
    <property type="entry name" value="TAT_signal"/>
</dbReference>
<dbReference type="Proteomes" id="UP000563898">
    <property type="component" value="Unassembled WGS sequence"/>
</dbReference>
<gene>
    <name evidence="2" type="ORF">HGA05_20570</name>
</gene>
<dbReference type="RefSeq" id="WP_006370958.1">
    <property type="nucleotide sequence ID" value="NZ_CP085887.1"/>
</dbReference>
<comment type="caution">
    <text evidence="2">The sequence shown here is derived from an EMBL/GenBank/DDBJ whole genome shotgun (WGS) entry which is preliminary data.</text>
</comment>
<protein>
    <recommendedName>
        <fullName evidence="4">Protein kinase</fullName>
    </recommendedName>
</protein>
<keyword evidence="1" id="KW-0732">Signal</keyword>
<proteinExistence type="predicted"/>